<reference evidence="1 2" key="1">
    <citation type="submission" date="2023-02" db="EMBL/GenBank/DDBJ databases">
        <title>LHISI_Scaffold_Assembly.</title>
        <authorList>
            <person name="Stuart O.P."/>
            <person name="Cleave R."/>
            <person name="Magrath M.J.L."/>
            <person name="Mikheyev A.S."/>
        </authorList>
    </citation>
    <scope>NUCLEOTIDE SEQUENCE [LARGE SCALE GENOMIC DNA]</scope>
    <source>
        <strain evidence="1">Daus_M_001</strain>
        <tissue evidence="1">Leg muscle</tissue>
    </source>
</reference>
<gene>
    <name evidence="1" type="ORF">PR048_004417</name>
</gene>
<accession>A0ABQ9I5U7</accession>
<protein>
    <submittedName>
        <fullName evidence="1">Uncharacterized protein</fullName>
    </submittedName>
</protein>
<sequence length="504" mass="55245">MCLCKKKRLAPVGAELHSLVRWETKAWVSRRGTSMSWTILRLGRNDRAGGFRVREWGHSNVGCHGRPAERLVSCVRARRLLAAREDSWESRSLVCSAGGGRKDTRRGTVSHMKKVIRPMSMESLGLRTAERHKLGRKVDLKKDFQKAAANRGRPFSSVSLMTGAYDTAKMNSKKFSTCSYFCKSQYRWDRVGGCAVRLLAFHHRRTRPNPQPGHSRIFASGKRAGRCRWPAGFLGELSPPPTPSLRSGGASHSRLISPSSALLLEFWLRLVCGKNGGGGGVGCPVVWGRERIGDDTCGGESYSGAAEGGEYFTPPPPLPPTVTHPFTPFLYVAAAFLLPAGGHGHLTTPKGEVDRSRWLRTTSLCVPTLNCFSTNMSSENGVFEKCLSSLSVYGTVAAERLACSPPTMANRVQSPAELTPGFWHVGIVPDNADDVYIVAPWLPTYARRIHCRLHETLEEVVRQVACLRCDCRNPGDALIGRLSRASEQPPGLQWLAANGLVSSV</sequence>
<dbReference type="EMBL" id="JARBHB010000002">
    <property type="protein sequence ID" value="KAJ8891862.1"/>
    <property type="molecule type" value="Genomic_DNA"/>
</dbReference>
<dbReference type="Proteomes" id="UP001159363">
    <property type="component" value="Chromosome 2"/>
</dbReference>
<evidence type="ECO:0000313" key="2">
    <source>
        <dbReference type="Proteomes" id="UP001159363"/>
    </source>
</evidence>
<evidence type="ECO:0000313" key="1">
    <source>
        <dbReference type="EMBL" id="KAJ8891862.1"/>
    </source>
</evidence>
<comment type="caution">
    <text evidence="1">The sequence shown here is derived from an EMBL/GenBank/DDBJ whole genome shotgun (WGS) entry which is preliminary data.</text>
</comment>
<proteinExistence type="predicted"/>
<keyword evidence="2" id="KW-1185">Reference proteome</keyword>
<name>A0ABQ9I5U7_9NEOP</name>
<organism evidence="1 2">
    <name type="scientific">Dryococelus australis</name>
    <dbReference type="NCBI Taxonomy" id="614101"/>
    <lineage>
        <taxon>Eukaryota</taxon>
        <taxon>Metazoa</taxon>
        <taxon>Ecdysozoa</taxon>
        <taxon>Arthropoda</taxon>
        <taxon>Hexapoda</taxon>
        <taxon>Insecta</taxon>
        <taxon>Pterygota</taxon>
        <taxon>Neoptera</taxon>
        <taxon>Polyneoptera</taxon>
        <taxon>Phasmatodea</taxon>
        <taxon>Verophasmatodea</taxon>
        <taxon>Anareolatae</taxon>
        <taxon>Phasmatidae</taxon>
        <taxon>Eurycanthinae</taxon>
        <taxon>Dryococelus</taxon>
    </lineage>
</organism>